<dbReference type="AlphaFoldDB" id="A0A1H0C3C5"/>
<dbReference type="Proteomes" id="UP000199544">
    <property type="component" value="Unassembled WGS sequence"/>
</dbReference>
<organism evidence="2 3">
    <name type="scientific">Fictibacillus solisalsi</name>
    <dbReference type="NCBI Taxonomy" id="459525"/>
    <lineage>
        <taxon>Bacteria</taxon>
        <taxon>Bacillati</taxon>
        <taxon>Bacillota</taxon>
        <taxon>Bacilli</taxon>
        <taxon>Bacillales</taxon>
        <taxon>Fictibacillaceae</taxon>
        <taxon>Fictibacillus</taxon>
    </lineage>
</organism>
<dbReference type="InterPro" id="IPR051531">
    <property type="entry name" value="N-acetyltransferase"/>
</dbReference>
<dbReference type="InterPro" id="IPR000182">
    <property type="entry name" value="GNAT_dom"/>
</dbReference>
<dbReference type="PROSITE" id="PS51186">
    <property type="entry name" value="GNAT"/>
    <property type="match status" value="1"/>
</dbReference>
<dbReference type="RefSeq" id="WP_244520547.1">
    <property type="nucleotide sequence ID" value="NZ_FNHW01000006.1"/>
</dbReference>
<evidence type="ECO:0000259" key="1">
    <source>
        <dbReference type="PROSITE" id="PS51186"/>
    </source>
</evidence>
<proteinExistence type="predicted"/>
<evidence type="ECO:0000313" key="3">
    <source>
        <dbReference type="Proteomes" id="UP000199544"/>
    </source>
</evidence>
<evidence type="ECO:0000313" key="2">
    <source>
        <dbReference type="EMBL" id="SDN52369.1"/>
    </source>
</evidence>
<keyword evidence="3" id="KW-1185">Reference proteome</keyword>
<dbReference type="STRING" id="459525.SAMN04488137_4774"/>
<protein>
    <submittedName>
        <fullName evidence="2">Acetyltransferase (GNAT) domain-containing protein</fullName>
    </submittedName>
</protein>
<accession>A0A1H0C3C5</accession>
<feature type="domain" description="N-acetyltransferase" evidence="1">
    <location>
        <begin position="17"/>
        <end position="167"/>
    </location>
</feature>
<keyword evidence="2" id="KW-0808">Transferase</keyword>
<dbReference type="Gene3D" id="3.40.630.30">
    <property type="match status" value="1"/>
</dbReference>
<reference evidence="3" key="1">
    <citation type="submission" date="2016-10" db="EMBL/GenBank/DDBJ databases">
        <authorList>
            <person name="Varghese N."/>
            <person name="Submissions S."/>
        </authorList>
    </citation>
    <scope>NUCLEOTIDE SEQUENCE [LARGE SCALE GENOMIC DNA]</scope>
    <source>
        <strain evidence="3">CGMCC 1.6854</strain>
    </source>
</reference>
<dbReference type="Pfam" id="PF13302">
    <property type="entry name" value="Acetyltransf_3"/>
    <property type="match status" value="1"/>
</dbReference>
<dbReference type="GO" id="GO:0016747">
    <property type="term" value="F:acyltransferase activity, transferring groups other than amino-acyl groups"/>
    <property type="evidence" value="ECO:0007669"/>
    <property type="project" value="InterPro"/>
</dbReference>
<dbReference type="PANTHER" id="PTHR43792:SF1">
    <property type="entry name" value="N-ACETYLTRANSFERASE DOMAIN-CONTAINING PROTEIN"/>
    <property type="match status" value="1"/>
</dbReference>
<dbReference type="EMBL" id="FNHW01000006">
    <property type="protein sequence ID" value="SDN52369.1"/>
    <property type="molecule type" value="Genomic_DNA"/>
</dbReference>
<name>A0A1H0C3C5_9BACL</name>
<gene>
    <name evidence="2" type="ORF">SAMN04488137_4774</name>
</gene>
<dbReference type="SUPFAM" id="SSF55729">
    <property type="entry name" value="Acyl-CoA N-acyltransferases (Nat)"/>
    <property type="match status" value="1"/>
</dbReference>
<dbReference type="PANTHER" id="PTHR43792">
    <property type="entry name" value="GNAT FAMILY, PUTATIVE (AFU_ORTHOLOGUE AFUA_3G00765)-RELATED-RELATED"/>
    <property type="match status" value="1"/>
</dbReference>
<dbReference type="InterPro" id="IPR016181">
    <property type="entry name" value="Acyl_CoA_acyltransferase"/>
</dbReference>
<sequence>MAIVYETNRLVLHVFDLTYLEDTRLFWGDDEVMVHCNGASPDDLLPKIIEGYRKLHHKYGLSVYAVQQKDTNRIIGAAGFNIHDGLEKIELIYHFNKTSWGKGYATEAARACMELAKQNKSARCVYATADPLNKGSFTVLEKAGFTQKGTLWCEDTKKEEPYYEFMF</sequence>